<keyword evidence="4" id="KW-0547">Nucleotide-binding</keyword>
<dbReference type="Pfam" id="PF00005">
    <property type="entry name" value="ABC_tran"/>
    <property type="match status" value="1"/>
</dbReference>
<evidence type="ECO:0000313" key="7">
    <source>
        <dbReference type="EMBL" id="SHH21197.1"/>
    </source>
</evidence>
<name>A0A1M5R466_9BURK</name>
<dbReference type="PROSITE" id="PS50893">
    <property type="entry name" value="ABC_TRANSPORTER_2"/>
    <property type="match status" value="1"/>
</dbReference>
<feature type="domain" description="ABC transporter" evidence="6">
    <location>
        <begin position="3"/>
        <end position="238"/>
    </location>
</feature>
<evidence type="ECO:0000256" key="4">
    <source>
        <dbReference type="ARBA" id="ARBA00022741"/>
    </source>
</evidence>
<dbReference type="InterPro" id="IPR003593">
    <property type="entry name" value="AAA+_ATPase"/>
</dbReference>
<evidence type="ECO:0000313" key="8">
    <source>
        <dbReference type="Proteomes" id="UP000184226"/>
    </source>
</evidence>
<dbReference type="CDD" id="cd03214">
    <property type="entry name" value="ABC_Iron-Siderophores_B12_Hemin"/>
    <property type="match status" value="1"/>
</dbReference>
<dbReference type="InterPro" id="IPR050153">
    <property type="entry name" value="Metal_Ion_Import_ABC"/>
</dbReference>
<dbReference type="PANTHER" id="PTHR42734">
    <property type="entry name" value="METAL TRANSPORT SYSTEM ATP-BINDING PROTEIN TM_0124-RELATED"/>
    <property type="match status" value="1"/>
</dbReference>
<reference evidence="7 8" key="1">
    <citation type="submission" date="2016-11" db="EMBL/GenBank/DDBJ databases">
        <authorList>
            <person name="Jaros S."/>
            <person name="Januszkiewicz K."/>
            <person name="Wedrychowicz H."/>
        </authorList>
    </citation>
    <scope>NUCLEOTIDE SEQUENCE [LARGE SCALE GENOMIC DNA]</scope>
    <source>
        <strain evidence="7 8">CGMCC 1.10190</strain>
    </source>
</reference>
<organism evidence="7 8">
    <name type="scientific">Pollutimonas bauzanensis</name>
    <dbReference type="NCBI Taxonomy" id="658167"/>
    <lineage>
        <taxon>Bacteria</taxon>
        <taxon>Pseudomonadati</taxon>
        <taxon>Pseudomonadota</taxon>
        <taxon>Betaproteobacteria</taxon>
        <taxon>Burkholderiales</taxon>
        <taxon>Alcaligenaceae</taxon>
        <taxon>Pollutimonas</taxon>
    </lineage>
</organism>
<keyword evidence="3" id="KW-1003">Cell membrane</keyword>
<protein>
    <submittedName>
        <fullName evidence="7">Iron complex transport system ATP-binding protein</fullName>
    </submittedName>
</protein>
<dbReference type="InterPro" id="IPR003439">
    <property type="entry name" value="ABC_transporter-like_ATP-bd"/>
</dbReference>
<dbReference type="RefSeq" id="WP_084135812.1">
    <property type="nucleotide sequence ID" value="NZ_FQXE01000002.1"/>
</dbReference>
<dbReference type="GO" id="GO:0016887">
    <property type="term" value="F:ATP hydrolysis activity"/>
    <property type="evidence" value="ECO:0007669"/>
    <property type="project" value="InterPro"/>
</dbReference>
<evidence type="ECO:0000256" key="2">
    <source>
        <dbReference type="ARBA" id="ARBA00022448"/>
    </source>
</evidence>
<accession>A0A1M5R466</accession>
<dbReference type="OrthoDB" id="5296765at2"/>
<keyword evidence="5 7" id="KW-0067">ATP-binding</keyword>
<dbReference type="InterPro" id="IPR027417">
    <property type="entry name" value="P-loop_NTPase"/>
</dbReference>
<keyword evidence="2" id="KW-0813">Transport</keyword>
<comment type="similarity">
    <text evidence="1">Belongs to the ABC transporter superfamily.</text>
</comment>
<dbReference type="Gene3D" id="3.40.50.300">
    <property type="entry name" value="P-loop containing nucleotide triphosphate hydrolases"/>
    <property type="match status" value="1"/>
</dbReference>
<dbReference type="AlphaFoldDB" id="A0A1M5R466"/>
<keyword evidence="8" id="KW-1185">Reference proteome</keyword>
<dbReference type="STRING" id="658167.SAMN04488135_102468"/>
<dbReference type="GO" id="GO:0005524">
    <property type="term" value="F:ATP binding"/>
    <property type="evidence" value="ECO:0007669"/>
    <property type="project" value="UniProtKB-KW"/>
</dbReference>
<dbReference type="SMART" id="SM00382">
    <property type="entry name" value="AAA"/>
    <property type="match status" value="1"/>
</dbReference>
<dbReference type="FunFam" id="3.40.50.300:FF:000134">
    <property type="entry name" value="Iron-enterobactin ABC transporter ATP-binding protein"/>
    <property type="match status" value="1"/>
</dbReference>
<dbReference type="PANTHER" id="PTHR42734:SF6">
    <property type="entry name" value="MOLYBDATE IMPORT ATP-BINDING PROTEIN MOLC"/>
    <property type="match status" value="1"/>
</dbReference>
<evidence type="ECO:0000256" key="5">
    <source>
        <dbReference type="ARBA" id="ARBA00022840"/>
    </source>
</evidence>
<dbReference type="Proteomes" id="UP000184226">
    <property type="component" value="Unassembled WGS sequence"/>
</dbReference>
<dbReference type="SUPFAM" id="SSF52540">
    <property type="entry name" value="P-loop containing nucleoside triphosphate hydrolases"/>
    <property type="match status" value="1"/>
</dbReference>
<keyword evidence="3" id="KW-0472">Membrane</keyword>
<evidence type="ECO:0000256" key="3">
    <source>
        <dbReference type="ARBA" id="ARBA00022475"/>
    </source>
</evidence>
<dbReference type="EMBL" id="FQXE01000002">
    <property type="protein sequence ID" value="SHH21197.1"/>
    <property type="molecule type" value="Genomic_DNA"/>
</dbReference>
<evidence type="ECO:0000256" key="1">
    <source>
        <dbReference type="ARBA" id="ARBA00005417"/>
    </source>
</evidence>
<evidence type="ECO:0000259" key="6">
    <source>
        <dbReference type="PROSITE" id="PS50893"/>
    </source>
</evidence>
<proteinExistence type="inferred from homology"/>
<gene>
    <name evidence="7" type="ORF">SAMN04488135_102468</name>
</gene>
<sequence>MMLAARDIRYAYRGRPVLSRASLALRTGELVCLLGVNGAGKSTLLRILLGLQRPDHGAVTLDGAPLAQWGRRQLARRVAYVPQMHIAPFPYTVLQVALLGRLPANGMFKAPGAADLDCVRGVLEQLGISHLADRVYTRISGGERQLTLIARALAQEARLLVMDEPLAGLDYGNQLRLRDRLERLAADGYGVLMTTHDPDQPLSGCQRVVLLIDGGIAAEGPPAEVLTPEAIYRLYGVRVDLLRTSDGRGIAFRPSESQQSLLFSGLRRPVIAAAQERKTGFCVEERRMK</sequence>